<dbReference type="STRING" id="80876.SAMN05421779_105175"/>
<evidence type="ECO:0000313" key="5">
    <source>
        <dbReference type="EMBL" id="SIS98625.1"/>
    </source>
</evidence>
<name>A0A1N7NJQ1_9PROT</name>
<protein>
    <submittedName>
        <fullName evidence="5">Two-component system, chemotaxis family, response regulator CheY</fullName>
    </submittedName>
</protein>
<gene>
    <name evidence="5" type="ORF">SAMN05421779_105175</name>
</gene>
<dbReference type="RefSeq" id="WP_076401100.1">
    <property type="nucleotide sequence ID" value="NZ_FTOA01000005.1"/>
</dbReference>
<keyword evidence="1 2" id="KW-0597">Phosphoprotein</keyword>
<evidence type="ECO:0000256" key="1">
    <source>
        <dbReference type="ARBA" id="ARBA00022553"/>
    </source>
</evidence>
<dbReference type="InterPro" id="IPR001789">
    <property type="entry name" value="Sig_transdc_resp-reg_receiver"/>
</dbReference>
<feature type="domain" description="Response regulatory" evidence="4">
    <location>
        <begin position="12"/>
        <end position="131"/>
    </location>
</feature>
<dbReference type="Gene3D" id="3.40.50.2300">
    <property type="match status" value="1"/>
</dbReference>
<dbReference type="SUPFAM" id="SSF52172">
    <property type="entry name" value="CheY-like"/>
    <property type="match status" value="1"/>
</dbReference>
<dbReference type="AlphaFoldDB" id="A0A1N7NJQ1"/>
<dbReference type="GO" id="GO:0000160">
    <property type="term" value="P:phosphorelay signal transduction system"/>
    <property type="evidence" value="ECO:0007669"/>
    <property type="project" value="InterPro"/>
</dbReference>
<feature type="modified residue" description="4-aspartylphosphate" evidence="2">
    <location>
        <position position="62"/>
    </location>
</feature>
<evidence type="ECO:0000256" key="2">
    <source>
        <dbReference type="PROSITE-ProRule" id="PRU00169"/>
    </source>
</evidence>
<dbReference type="OrthoDB" id="9786548at2"/>
<dbReference type="SMART" id="SM00448">
    <property type="entry name" value="REC"/>
    <property type="match status" value="1"/>
</dbReference>
<dbReference type="InterPro" id="IPR011006">
    <property type="entry name" value="CheY-like_superfamily"/>
</dbReference>
<reference evidence="5 6" key="1">
    <citation type="submission" date="2017-01" db="EMBL/GenBank/DDBJ databases">
        <authorList>
            <person name="Mah S.A."/>
            <person name="Swanson W.J."/>
            <person name="Moy G.W."/>
            <person name="Vacquier V.D."/>
        </authorList>
    </citation>
    <scope>NUCLEOTIDE SEQUENCE [LARGE SCALE GENOMIC DNA]</scope>
    <source>
        <strain evidence="5 6">DSM 11589</strain>
    </source>
</reference>
<dbReference type="PANTHER" id="PTHR44591">
    <property type="entry name" value="STRESS RESPONSE REGULATOR PROTEIN 1"/>
    <property type="match status" value="1"/>
</dbReference>
<dbReference type="InterPro" id="IPR050595">
    <property type="entry name" value="Bact_response_regulator"/>
</dbReference>
<dbReference type="PANTHER" id="PTHR44591:SF23">
    <property type="entry name" value="CHEY SUBFAMILY"/>
    <property type="match status" value="1"/>
</dbReference>
<sequence length="171" mass="18915">MNDDFAAYRDLHVLIIDDESFVRTMVKQMLRSLGIINIREADEGATALKEAQLFPPDVIICDLNMQPIDGLVFVQMLRNHQNPSLRDIPVIILSGKSDLASVKEATARGINGYLIKPVSLQSLKNRLMSVFKDPRYVKISNPPHARDLSSQAPQGNTGSNLGLSGGFHVFD</sequence>
<evidence type="ECO:0000313" key="6">
    <source>
        <dbReference type="Proteomes" id="UP000185678"/>
    </source>
</evidence>
<proteinExistence type="predicted"/>
<accession>A0A1N7NJQ1</accession>
<evidence type="ECO:0000256" key="3">
    <source>
        <dbReference type="SAM" id="MobiDB-lite"/>
    </source>
</evidence>
<dbReference type="Proteomes" id="UP000185678">
    <property type="component" value="Unassembled WGS sequence"/>
</dbReference>
<dbReference type="PROSITE" id="PS50110">
    <property type="entry name" value="RESPONSE_REGULATORY"/>
    <property type="match status" value="1"/>
</dbReference>
<dbReference type="Pfam" id="PF00072">
    <property type="entry name" value="Response_reg"/>
    <property type="match status" value="1"/>
</dbReference>
<feature type="region of interest" description="Disordered" evidence="3">
    <location>
        <begin position="142"/>
        <end position="171"/>
    </location>
</feature>
<dbReference type="EMBL" id="FTOA01000005">
    <property type="protein sequence ID" value="SIS98625.1"/>
    <property type="molecule type" value="Genomic_DNA"/>
</dbReference>
<organism evidence="5 6">
    <name type="scientific">Insolitispirillum peregrinum</name>
    <dbReference type="NCBI Taxonomy" id="80876"/>
    <lineage>
        <taxon>Bacteria</taxon>
        <taxon>Pseudomonadati</taxon>
        <taxon>Pseudomonadota</taxon>
        <taxon>Alphaproteobacteria</taxon>
        <taxon>Rhodospirillales</taxon>
        <taxon>Novispirillaceae</taxon>
        <taxon>Insolitispirillum</taxon>
    </lineage>
</organism>
<evidence type="ECO:0000259" key="4">
    <source>
        <dbReference type="PROSITE" id="PS50110"/>
    </source>
</evidence>
<keyword evidence="6" id="KW-1185">Reference proteome</keyword>